<protein>
    <submittedName>
        <fullName evidence="3">Glycoside hydrolase family 16 protein</fullName>
    </submittedName>
</protein>
<dbReference type="InterPro" id="IPR000757">
    <property type="entry name" value="Beta-glucanase-like"/>
</dbReference>
<dbReference type="GO" id="GO:0016787">
    <property type="term" value="F:hydrolase activity"/>
    <property type="evidence" value="ECO:0007669"/>
    <property type="project" value="UniProtKB-KW"/>
</dbReference>
<dbReference type="Gene3D" id="2.60.120.200">
    <property type="match status" value="1"/>
</dbReference>
<dbReference type="Pfam" id="PF00722">
    <property type="entry name" value="Glyco_hydro_16"/>
    <property type="match status" value="1"/>
</dbReference>
<dbReference type="EMBL" id="JAJADR010000001">
    <property type="protein sequence ID" value="MCB2406513.1"/>
    <property type="molecule type" value="Genomic_DNA"/>
</dbReference>
<gene>
    <name evidence="3" type="ORF">LGH74_00865</name>
</gene>
<dbReference type="PANTHER" id="PTHR10963">
    <property type="entry name" value="GLYCOSYL HYDROLASE-RELATED"/>
    <property type="match status" value="1"/>
</dbReference>
<feature type="domain" description="GH16" evidence="2">
    <location>
        <begin position="30"/>
        <end position="296"/>
    </location>
</feature>
<comment type="similarity">
    <text evidence="1">Belongs to the glycosyl hydrolase 16 family.</text>
</comment>
<comment type="caution">
    <text evidence="3">The sequence shown here is derived from an EMBL/GenBank/DDBJ whole genome shotgun (WGS) entry which is preliminary data.</text>
</comment>
<keyword evidence="3" id="KW-0378">Hydrolase</keyword>
<dbReference type="CDD" id="cd08023">
    <property type="entry name" value="GH16_laminarinase_like"/>
    <property type="match status" value="1"/>
</dbReference>
<keyword evidence="4" id="KW-1185">Reference proteome</keyword>
<evidence type="ECO:0000313" key="3">
    <source>
        <dbReference type="EMBL" id="MCB2406513.1"/>
    </source>
</evidence>
<dbReference type="SUPFAM" id="SSF49899">
    <property type="entry name" value="Concanavalin A-like lectins/glucanases"/>
    <property type="match status" value="1"/>
</dbReference>
<dbReference type="PANTHER" id="PTHR10963:SF55">
    <property type="entry name" value="GLYCOSIDE HYDROLASE FAMILY 16 PROTEIN"/>
    <property type="match status" value="1"/>
</dbReference>
<accession>A0ABS8AKD0</accession>
<dbReference type="InterPro" id="IPR050546">
    <property type="entry name" value="Glycosyl_Hydrlase_16"/>
</dbReference>
<name>A0ABS8AKD0_9BACT</name>
<dbReference type="PROSITE" id="PS51762">
    <property type="entry name" value="GH16_2"/>
    <property type="match status" value="1"/>
</dbReference>
<dbReference type="InterPro" id="IPR013320">
    <property type="entry name" value="ConA-like_dom_sf"/>
</dbReference>
<dbReference type="RefSeq" id="WP_226170476.1">
    <property type="nucleotide sequence ID" value="NZ_JAJADR010000001.1"/>
</dbReference>
<sequence length="296" mass="33489">MKTEFQLVRRSRQVGVSALLALSLLSCTETKTKNVPGPVNPPITDPAVNEQPKNYDQYTTLVWSDEFDGGSLDQNKWVYELGGGGWGNNELQAYTNSNQNVYLSNGNLFIEARRQQSGNNAYTSGRLITKGKKTFQYGRIDVRAKLPKGKGIWPAIWMLGADIDQNNWPKCGEIDIMELRGSQPQEFLSTMHFANSSGNREYVGKTQPLGYDITDEFHVFSMVRSKDMMRFYLDGASQPYYTFTRSDVGPHSYPFNNPFFVILNVAVGGNFDGDPTANTVFPQQMQVDYVRYLQYK</sequence>
<dbReference type="PROSITE" id="PS51257">
    <property type="entry name" value="PROKAR_LIPOPROTEIN"/>
    <property type="match status" value="1"/>
</dbReference>
<dbReference type="Proteomes" id="UP001165296">
    <property type="component" value="Unassembled WGS sequence"/>
</dbReference>
<evidence type="ECO:0000259" key="2">
    <source>
        <dbReference type="PROSITE" id="PS51762"/>
    </source>
</evidence>
<proteinExistence type="inferred from homology"/>
<reference evidence="3" key="1">
    <citation type="submission" date="2021-10" db="EMBL/GenBank/DDBJ databases">
        <authorList>
            <person name="Dean J.D."/>
            <person name="Kim M.K."/>
            <person name="Newey C.N."/>
            <person name="Stoker T.S."/>
            <person name="Thompson D.W."/>
            <person name="Grose J.H."/>
        </authorList>
    </citation>
    <scope>NUCLEOTIDE SEQUENCE</scope>
    <source>
        <strain evidence="3">BT178</strain>
    </source>
</reference>
<evidence type="ECO:0000313" key="4">
    <source>
        <dbReference type="Proteomes" id="UP001165296"/>
    </source>
</evidence>
<evidence type="ECO:0000256" key="1">
    <source>
        <dbReference type="ARBA" id="ARBA00006865"/>
    </source>
</evidence>
<organism evidence="3 4">
    <name type="scientific">Hymenobacter lucidus</name>
    <dbReference type="NCBI Taxonomy" id="2880930"/>
    <lineage>
        <taxon>Bacteria</taxon>
        <taxon>Pseudomonadati</taxon>
        <taxon>Bacteroidota</taxon>
        <taxon>Cytophagia</taxon>
        <taxon>Cytophagales</taxon>
        <taxon>Hymenobacteraceae</taxon>
        <taxon>Hymenobacter</taxon>
    </lineage>
</organism>